<dbReference type="RefSeq" id="WP_273910101.1">
    <property type="nucleotide sequence ID" value="NZ_JAMDGX010000022.1"/>
</dbReference>
<dbReference type="Gene3D" id="2.120.10.30">
    <property type="entry name" value="TolB, C-terminal domain"/>
    <property type="match status" value="1"/>
</dbReference>
<dbReference type="InterPro" id="IPR001258">
    <property type="entry name" value="NHL_repeat"/>
</dbReference>
<keyword evidence="4" id="KW-1185">Reference proteome</keyword>
<gene>
    <name evidence="3" type="ORF">M5G11_20465</name>
</gene>
<sequence length="1296" mass="140118">MKHLHFDLRHVERTQTLEVRVGSARYPLSLHSEQSLESAGTTHGALSLLPSEHQQRFSHFAAIDKAHFTDTDSRYLQVVIPERDGVHLPQVVAMCVIIPEDHLRVFWQERLERYQQPLQQVRAFHRHTVARKPKVHCARLAHLGLRSLPDGQSARLDALVQSQTLVTPLDTAAALVSHHPGLASIQPSTSVIVLNDHILPSPEVDPEQYNRMQLLAAQIGSLGQDWSPIVACQDADGNALVAEYDLPGQIEAGQALYTYGVHEDLDGHLGAGLAGANRSAANDLRLMDKTWAASSGTTFAASERAADEAAVRAETAGGGESRYRWTVNERTVHHGILVDAGSIDIDHDSQLSIDVSNTYLRTLVAGYQLLDATGQPLGGKVRLQSISATNSILGIPCDTQPSTLDIPMGSASGVRLYFASLGVSDWDDDFSTSGALLTGLWQYGVPTVLMACGSYITGHREFNRIVNDRQLTAAALAIGLPMLGGGLATASAVLSTRTVMVKCANVIVGLILRKGMEALGKWLAGKCTTGVLGSCLGPIGWVFRTAATLMSIEEMAVTTGEVLSSPSCVKVMVSRAIDVSLSLHPDPVHGEAGNPQTAVWPAVASNYVAYLEYQGGTNHKLTGSMPQVTSSTPLTLRFDDVPAGGQFRVLVGLYSDNGWLAGSWQSDWMTAQANHGTTLELGAHNIVEQLVPLSPDTQYVFKERIAVERGRYVWQAGAPPQATHASLACGSDGTLCELVDISLNSSAYQIGYAWRASGQHLPTDSTAAAKSDAQQYVLQNLSVLADPQSRLIVADIGLSNRPGIAWSQANNQHERIEQDNFILDPRGSAMHLRKVILGDGASTFGLGERGLQSWGQFPLNTIDALAIHPDGIVLAASWKDSKLMFLPLPAQGSPDSEAPMATMVAGEGIRQGLLRGPKAISVMPDGRILVLETENHRVQAFDTKGNAVPGFTPFKPLLSIDSNAIAAALNDGVVPEAFIQALVDQEQGYLFSLSTSFVKQLDEASFAAESDPLLKTLNLHGLVLAYDPQAMGDRSASAQIHVVEPGHEWTLDDPRGSSWQVRLRHGVLAVYQRPCRARVEVIAPGSEWHILDGSTGQAWRIRPSTAQPRQSLVYWSLSYFPLQGARGLNVTYLDMAVEARGYVYVLSYTGDGSQASDYLLDIHAPDGSFLSRSPDPSLTRTPHNVVAGKLAVDLWRNVYGLMFETLKSPSGTTQPGIGHWMPTPPLFDMPVSQQPRLNEHNIGEVKIQFDKHGINLTPSAFIDVIDPNGAWSIKDVAATYHIYRVADSIHVYAVQA</sequence>
<dbReference type="InterPro" id="IPR011042">
    <property type="entry name" value="6-blade_b-propeller_TolB-like"/>
</dbReference>
<evidence type="ECO:0000313" key="4">
    <source>
        <dbReference type="Proteomes" id="UP001148203"/>
    </source>
</evidence>
<reference evidence="3 4" key="1">
    <citation type="submission" date="2022-05" db="EMBL/GenBank/DDBJ databases">
        <title>Novel Pseudomonas spp. Isolated from a Rainbow Trout Aquaculture Facility.</title>
        <authorList>
            <person name="Testerman T."/>
            <person name="Graf J."/>
        </authorList>
    </citation>
    <scope>NUCLEOTIDE SEQUENCE [LARGE SCALE GENOMIC DNA]</scope>
    <source>
        <strain evidence="3 4">ID681</strain>
    </source>
</reference>
<accession>A0ABT5NXJ4</accession>
<evidence type="ECO:0008006" key="5">
    <source>
        <dbReference type="Google" id="ProtNLM"/>
    </source>
</evidence>
<comment type="caution">
    <text evidence="3">The sequence shown here is derived from an EMBL/GenBank/DDBJ whole genome shotgun (WGS) entry which is preliminary data.</text>
</comment>
<evidence type="ECO:0000313" key="3">
    <source>
        <dbReference type="EMBL" id="MDD0992910.1"/>
    </source>
</evidence>
<feature type="repeat" description="NHL" evidence="2">
    <location>
        <begin position="908"/>
        <end position="944"/>
    </location>
</feature>
<keyword evidence="1" id="KW-0677">Repeat</keyword>
<proteinExistence type="predicted"/>
<name>A0ABT5NXJ4_9PSED</name>
<dbReference type="SUPFAM" id="SSF101898">
    <property type="entry name" value="NHL repeat"/>
    <property type="match status" value="1"/>
</dbReference>
<organism evidence="3 4">
    <name type="scientific">Pseudomonas fontis</name>
    <dbReference type="NCBI Taxonomy" id="2942633"/>
    <lineage>
        <taxon>Bacteria</taxon>
        <taxon>Pseudomonadati</taxon>
        <taxon>Pseudomonadota</taxon>
        <taxon>Gammaproteobacteria</taxon>
        <taxon>Pseudomonadales</taxon>
        <taxon>Pseudomonadaceae</taxon>
        <taxon>Pseudomonas</taxon>
    </lineage>
</organism>
<evidence type="ECO:0000256" key="1">
    <source>
        <dbReference type="ARBA" id="ARBA00022737"/>
    </source>
</evidence>
<dbReference type="Proteomes" id="UP001148203">
    <property type="component" value="Unassembled WGS sequence"/>
</dbReference>
<protein>
    <recommendedName>
        <fullName evidence="5">NHL repeat containing protein</fullName>
    </recommendedName>
</protein>
<dbReference type="PROSITE" id="PS51125">
    <property type="entry name" value="NHL"/>
    <property type="match status" value="1"/>
</dbReference>
<evidence type="ECO:0000256" key="2">
    <source>
        <dbReference type="PROSITE-ProRule" id="PRU00504"/>
    </source>
</evidence>
<dbReference type="Pfam" id="PF01436">
    <property type="entry name" value="NHL"/>
    <property type="match status" value="1"/>
</dbReference>
<dbReference type="EMBL" id="JAMDGY010000071">
    <property type="protein sequence ID" value="MDD0992910.1"/>
    <property type="molecule type" value="Genomic_DNA"/>
</dbReference>